<dbReference type="Pfam" id="PF01584">
    <property type="entry name" value="CheW"/>
    <property type="match status" value="1"/>
</dbReference>
<dbReference type="Gene3D" id="2.40.50.180">
    <property type="entry name" value="CheA-289, Domain 4"/>
    <property type="match status" value="1"/>
</dbReference>
<dbReference type="CDD" id="cd00732">
    <property type="entry name" value="CheW"/>
    <property type="match status" value="1"/>
</dbReference>
<dbReference type="FunFam" id="2.40.50.180:FF:000002">
    <property type="entry name" value="Chemotaxis protein CheW"/>
    <property type="match status" value="1"/>
</dbReference>
<keyword evidence="4" id="KW-0145">Chemotaxis</keyword>
<dbReference type="InterPro" id="IPR039315">
    <property type="entry name" value="CheW"/>
</dbReference>
<keyword evidence="3" id="KW-0963">Cytoplasm</keyword>
<comment type="subcellular location">
    <subcellularLocation>
        <location evidence="1">Cytoplasm</location>
    </subcellularLocation>
</comment>
<accession>A0A7C2AEV7</accession>
<evidence type="ECO:0000259" key="5">
    <source>
        <dbReference type="PROSITE" id="PS50851"/>
    </source>
</evidence>
<organism evidence="6">
    <name type="scientific">Desulfofervidus auxilii</name>
    <dbReference type="NCBI Taxonomy" id="1621989"/>
    <lineage>
        <taxon>Bacteria</taxon>
        <taxon>Pseudomonadati</taxon>
        <taxon>Thermodesulfobacteriota</taxon>
        <taxon>Candidatus Desulfofervidia</taxon>
        <taxon>Candidatus Desulfofervidales</taxon>
        <taxon>Candidatus Desulfofervidaceae</taxon>
        <taxon>Candidatus Desulfofervidus</taxon>
    </lineage>
</organism>
<evidence type="ECO:0000256" key="1">
    <source>
        <dbReference type="ARBA" id="ARBA00004496"/>
    </source>
</evidence>
<dbReference type="GO" id="GO:0005829">
    <property type="term" value="C:cytosol"/>
    <property type="evidence" value="ECO:0007669"/>
    <property type="project" value="TreeGrafter"/>
</dbReference>
<evidence type="ECO:0000256" key="2">
    <source>
        <dbReference type="ARBA" id="ARBA00021483"/>
    </source>
</evidence>
<protein>
    <recommendedName>
        <fullName evidence="2">Chemotaxis protein CheW</fullName>
    </recommendedName>
</protein>
<dbReference type="GO" id="GO:0006935">
    <property type="term" value="P:chemotaxis"/>
    <property type="evidence" value="ECO:0007669"/>
    <property type="project" value="UniProtKB-KW"/>
</dbReference>
<reference evidence="6" key="1">
    <citation type="journal article" date="2020" name="mSystems">
        <title>Genome- and Community-Level Interaction Insights into Carbon Utilization and Element Cycling Functions of Hydrothermarchaeota in Hydrothermal Sediment.</title>
        <authorList>
            <person name="Zhou Z."/>
            <person name="Liu Y."/>
            <person name="Xu W."/>
            <person name="Pan J."/>
            <person name="Luo Z.H."/>
            <person name="Li M."/>
        </authorList>
    </citation>
    <scope>NUCLEOTIDE SEQUENCE [LARGE SCALE GENOMIC DNA]</scope>
    <source>
        <strain evidence="6">HyVt-389</strain>
    </source>
</reference>
<comment type="caution">
    <text evidence="6">The sequence shown here is derived from an EMBL/GenBank/DDBJ whole genome shotgun (WGS) entry which is preliminary data.</text>
</comment>
<dbReference type="AlphaFoldDB" id="A0A7C2AEV7"/>
<dbReference type="InterPro" id="IPR002545">
    <property type="entry name" value="CheW-lke_dom"/>
</dbReference>
<dbReference type="InterPro" id="IPR036061">
    <property type="entry name" value="CheW-like_dom_sf"/>
</dbReference>
<dbReference type="SUPFAM" id="SSF50341">
    <property type="entry name" value="CheW-like"/>
    <property type="match status" value="1"/>
</dbReference>
<dbReference type="PANTHER" id="PTHR22617">
    <property type="entry name" value="CHEMOTAXIS SENSOR HISTIDINE KINASE-RELATED"/>
    <property type="match status" value="1"/>
</dbReference>
<dbReference type="GO" id="GO:0007165">
    <property type="term" value="P:signal transduction"/>
    <property type="evidence" value="ECO:0007669"/>
    <property type="project" value="InterPro"/>
</dbReference>
<sequence length="158" mass="17980">MNKKEHKYLIFSLNNEDYGLDIFKVKEIIGIMDITPVPQTPDYFKGVINLRGKIIPIIDLRIRFGMEHKEYTDHTCIIVIELKGKTGLIQMGIIVDTVTEVSNIDKEDIESPPSFGTKLNTDYILGIAKGKEKVKILLDIEKVLTEEELIMIEEKGGM</sequence>
<proteinExistence type="predicted"/>
<dbReference type="Proteomes" id="UP000885738">
    <property type="component" value="Unassembled WGS sequence"/>
</dbReference>
<dbReference type="SMART" id="SM00260">
    <property type="entry name" value="CheW"/>
    <property type="match status" value="1"/>
</dbReference>
<feature type="domain" description="CheW-like" evidence="5">
    <location>
        <begin position="5"/>
        <end position="149"/>
    </location>
</feature>
<dbReference type="EMBL" id="DRIH01000261">
    <property type="protein sequence ID" value="HEC68573.1"/>
    <property type="molecule type" value="Genomic_DNA"/>
</dbReference>
<dbReference type="PROSITE" id="PS50851">
    <property type="entry name" value="CHEW"/>
    <property type="match status" value="1"/>
</dbReference>
<dbReference type="Gene3D" id="2.30.30.40">
    <property type="entry name" value="SH3 Domains"/>
    <property type="match status" value="1"/>
</dbReference>
<name>A0A7C2AEV7_DESA2</name>
<dbReference type="PANTHER" id="PTHR22617:SF41">
    <property type="entry name" value="CHEMOTAXIS SIGNAL TRANSDUCTION SYSTEM ADAPTOR PROTEIN CHEW"/>
    <property type="match status" value="1"/>
</dbReference>
<evidence type="ECO:0000313" key="6">
    <source>
        <dbReference type="EMBL" id="HEC68573.1"/>
    </source>
</evidence>
<evidence type="ECO:0000256" key="4">
    <source>
        <dbReference type="ARBA" id="ARBA00022500"/>
    </source>
</evidence>
<gene>
    <name evidence="6" type="ORF">ENI35_07205</name>
</gene>
<evidence type="ECO:0000256" key="3">
    <source>
        <dbReference type="ARBA" id="ARBA00022490"/>
    </source>
</evidence>